<dbReference type="EMBL" id="BBNY01000001">
    <property type="protein sequence ID" value="GAL87990.1"/>
    <property type="molecule type" value="Genomic_DNA"/>
</dbReference>
<protein>
    <submittedName>
        <fullName evidence="1">Type II restriction enzyme HpaII</fullName>
        <ecNumber evidence="1">3.1.21.4</ecNumber>
    </submittedName>
</protein>
<evidence type="ECO:0000313" key="4">
    <source>
        <dbReference type="Proteomes" id="UP000029641"/>
    </source>
</evidence>
<sequence>MASLLPQILSQIVFNFNSTVFSYLRDLVNLTAKKIPLEFDIENEHKFYKYKIKRFLTDVSLGMMPSQVYTGKYDTTGGYLIVKENGDVLCYLIYNQNEFEDYLLNNTKFDTASST</sequence>
<dbReference type="Proteomes" id="UP000030184">
    <property type="component" value="Unassembled WGS sequence"/>
</dbReference>
<proteinExistence type="predicted"/>
<dbReference type="InterPro" id="IPR019062">
    <property type="entry name" value="Restrct_endonuc_II_HpaII"/>
</dbReference>
<evidence type="ECO:0000313" key="3">
    <source>
        <dbReference type="EMBL" id="GAL87990.1"/>
    </source>
</evidence>
<evidence type="ECO:0000313" key="2">
    <source>
        <dbReference type="EMBL" id="GAL69534.1"/>
    </source>
</evidence>
<dbReference type="GO" id="GO:0009036">
    <property type="term" value="F:type II site-specific deoxyribonuclease activity"/>
    <property type="evidence" value="ECO:0007669"/>
    <property type="project" value="UniProtKB-EC"/>
</dbReference>
<dbReference type="Pfam" id="PF09561">
    <property type="entry name" value="RE_HpaII"/>
    <property type="match status" value="1"/>
</dbReference>
<organism evidence="1 4">
    <name type="scientific">Jejuia pallidilutea</name>
    <dbReference type="NCBI Taxonomy" id="504487"/>
    <lineage>
        <taxon>Bacteria</taxon>
        <taxon>Pseudomonadati</taxon>
        <taxon>Bacteroidota</taxon>
        <taxon>Flavobacteriia</taxon>
        <taxon>Flavobacteriales</taxon>
        <taxon>Flavobacteriaceae</taxon>
        <taxon>Jejuia</taxon>
    </lineage>
</organism>
<dbReference type="EMBL" id="BBNS01000002">
    <property type="protein sequence ID" value="GAL69534.1"/>
    <property type="molecule type" value="Genomic_DNA"/>
</dbReference>
<dbReference type="AlphaFoldDB" id="A0A090VNJ3"/>
<comment type="caution">
    <text evidence="1">The sequence shown here is derived from an EMBL/GenBank/DDBJ whole genome shotgun (WGS) entry which is preliminary data.</text>
</comment>
<keyword evidence="1" id="KW-0378">Hydrolase</keyword>
<gene>
    <name evidence="1" type="ORF">JCM19301_2381</name>
    <name evidence="2" type="ORF">JCM19302_3723</name>
    <name evidence="3" type="ORF">JCM19538_2353</name>
</gene>
<name>A0A090VNJ3_9FLAO</name>
<evidence type="ECO:0000313" key="5">
    <source>
        <dbReference type="Proteomes" id="UP000030184"/>
    </source>
</evidence>
<evidence type="ECO:0000313" key="1">
    <source>
        <dbReference type="EMBL" id="GAL66286.1"/>
    </source>
</evidence>
<keyword evidence="5" id="KW-1185">Reference proteome</keyword>
<dbReference type="EMBL" id="BBNR01000004">
    <property type="protein sequence ID" value="GAL66286.1"/>
    <property type="molecule type" value="Genomic_DNA"/>
</dbReference>
<dbReference type="Proteomes" id="UP000029641">
    <property type="component" value="Unassembled WGS sequence"/>
</dbReference>
<dbReference type="eggNOG" id="ENOG502Z803">
    <property type="taxonomic scope" value="Bacteria"/>
</dbReference>
<dbReference type="EC" id="3.1.21.4" evidence="1"/>
<dbReference type="Proteomes" id="UP000029646">
    <property type="component" value="Unassembled WGS sequence"/>
</dbReference>
<reference evidence="5" key="1">
    <citation type="journal article" date="2014" name="Genome Announc.">
        <title>Draft Genome Sequence of Marine Flavobacterium Jejuia pallidilutea Strain 11shimoA1 and Pigmentation Mutants.</title>
        <authorList>
            <person name="Takatani N."/>
            <person name="Nakanishi M."/>
            <person name="Meirelles P."/>
            <person name="Mino S."/>
            <person name="Suda W."/>
            <person name="Oshima K."/>
            <person name="Hattori M."/>
            <person name="Ohkuma M."/>
            <person name="Hosokawa M."/>
            <person name="Miyashita K."/>
            <person name="Thompson F.L."/>
            <person name="Niwa A."/>
            <person name="Sawabe T."/>
            <person name="Sawabe T."/>
        </authorList>
    </citation>
    <scope>NUCLEOTIDE SEQUENCE [LARGE SCALE GENOMIC DNA]</scope>
    <source>
        <strain evidence="5">JCM 19538</strain>
    </source>
</reference>
<accession>A0A090VNJ3</accession>